<evidence type="ECO:0000313" key="3">
    <source>
        <dbReference type="Proteomes" id="UP000479000"/>
    </source>
</evidence>
<gene>
    <name evidence="2" type="ORF">NTEN_LOCUS8759</name>
</gene>
<feature type="compositionally biased region" description="Basic and acidic residues" evidence="1">
    <location>
        <begin position="123"/>
        <end position="134"/>
    </location>
</feature>
<protein>
    <submittedName>
        <fullName evidence="2">Uncharacterized protein</fullName>
    </submittedName>
</protein>
<name>A0A6H5GIU7_9HEMI</name>
<dbReference type="OrthoDB" id="10072086at2759"/>
<organism evidence="2 3">
    <name type="scientific">Nesidiocoris tenuis</name>
    <dbReference type="NCBI Taxonomy" id="355587"/>
    <lineage>
        <taxon>Eukaryota</taxon>
        <taxon>Metazoa</taxon>
        <taxon>Ecdysozoa</taxon>
        <taxon>Arthropoda</taxon>
        <taxon>Hexapoda</taxon>
        <taxon>Insecta</taxon>
        <taxon>Pterygota</taxon>
        <taxon>Neoptera</taxon>
        <taxon>Paraneoptera</taxon>
        <taxon>Hemiptera</taxon>
        <taxon>Heteroptera</taxon>
        <taxon>Panheteroptera</taxon>
        <taxon>Cimicomorpha</taxon>
        <taxon>Miridae</taxon>
        <taxon>Dicyphina</taxon>
        <taxon>Nesidiocoris</taxon>
    </lineage>
</organism>
<reference evidence="2 3" key="1">
    <citation type="submission" date="2020-02" db="EMBL/GenBank/DDBJ databases">
        <authorList>
            <person name="Ferguson B K."/>
        </authorList>
    </citation>
    <scope>NUCLEOTIDE SEQUENCE [LARGE SCALE GENOMIC DNA]</scope>
</reference>
<sequence>MLSVYKNIHVFCKVKQRFYGEERSNQFILAVGKKENTKNIKLNFEFNVNFELKVNFEFKQNFEIGVNFEFKVNFDFKLNSEIEVNFEPRMPKSVDFRGREKNKIENLPSHSEEKQARRRKSREPKTDISRRRDGIGGAAFLRSPTDPRCRPRGGPNPPNAARAEGKPGGSYSRPRRPPREIFSAPEDQRSDLGGSFPSRLPPAVVRLLPSRRRSENERT</sequence>
<evidence type="ECO:0000313" key="2">
    <source>
        <dbReference type="EMBL" id="CAB0003108.1"/>
    </source>
</evidence>
<accession>A0A6H5GIU7</accession>
<dbReference type="Proteomes" id="UP000479000">
    <property type="component" value="Unassembled WGS sequence"/>
</dbReference>
<dbReference type="AlphaFoldDB" id="A0A6H5GIU7"/>
<feature type="region of interest" description="Disordered" evidence="1">
    <location>
        <begin position="97"/>
        <end position="219"/>
    </location>
</feature>
<keyword evidence="3" id="KW-1185">Reference proteome</keyword>
<proteinExistence type="predicted"/>
<feature type="compositionally biased region" description="Basic and acidic residues" evidence="1">
    <location>
        <begin position="97"/>
        <end position="115"/>
    </location>
</feature>
<evidence type="ECO:0000256" key="1">
    <source>
        <dbReference type="SAM" id="MobiDB-lite"/>
    </source>
</evidence>
<dbReference type="EMBL" id="CADCXU010013316">
    <property type="protein sequence ID" value="CAB0003108.1"/>
    <property type="molecule type" value="Genomic_DNA"/>
</dbReference>